<evidence type="ECO:0000256" key="3">
    <source>
        <dbReference type="ARBA" id="ARBA00030757"/>
    </source>
</evidence>
<dbReference type="InterPro" id="IPR029063">
    <property type="entry name" value="SAM-dependent_MTases_sf"/>
</dbReference>
<name>A0ABU0YKF9_9PROT</name>
<dbReference type="Gene3D" id="3.40.50.150">
    <property type="entry name" value="Vaccinia Virus protein VP39"/>
    <property type="match status" value="1"/>
</dbReference>
<dbReference type="CDD" id="cd02440">
    <property type="entry name" value="AdoMet_MTases"/>
    <property type="match status" value="1"/>
</dbReference>
<reference evidence="5" key="1">
    <citation type="submission" date="2023-08" db="EMBL/GenBank/DDBJ databases">
        <title>Rhodospirillaceae gen. nov., a novel taxon isolated from the Yangtze River Yuezi River estuary sludge.</title>
        <authorList>
            <person name="Ruan L."/>
        </authorList>
    </citation>
    <scope>NUCLEOTIDE SEQUENCE [LARGE SCALE GENOMIC DNA]</scope>
    <source>
        <strain evidence="5">R-7</strain>
    </source>
</reference>
<sequence length="217" mass="22762">MDYAAARQHMIDSQIKTNKVTDPSVIEALAALPREAFVAEAQRKLAYIDRPVAIGAGRRMTEPMVLARLLQSAHLKGGETVLVVGAGTGYSAAILSRLVKKVVALESAPELADRAKAILAQLGVSNVAVVAGDLGAGRPADGPYDFILVDGAAEIVPDALTAQLADRGRLAVVIKDQGIVGRGTILTKADGVVTPRAVFDADAEVLPGFTRPQRFVF</sequence>
<proteinExistence type="inferred from homology"/>
<dbReference type="InterPro" id="IPR000682">
    <property type="entry name" value="PCMT"/>
</dbReference>
<dbReference type="PANTHER" id="PTHR11579">
    <property type="entry name" value="PROTEIN-L-ISOASPARTATE O-METHYLTRANSFERASE"/>
    <property type="match status" value="1"/>
</dbReference>
<keyword evidence="5" id="KW-1185">Reference proteome</keyword>
<organism evidence="4 5">
    <name type="scientific">Dongia sedimenti</name>
    <dbReference type="NCBI Taxonomy" id="3064282"/>
    <lineage>
        <taxon>Bacteria</taxon>
        <taxon>Pseudomonadati</taxon>
        <taxon>Pseudomonadota</taxon>
        <taxon>Alphaproteobacteria</taxon>
        <taxon>Rhodospirillales</taxon>
        <taxon>Dongiaceae</taxon>
        <taxon>Dongia</taxon>
    </lineage>
</organism>
<comment type="similarity">
    <text evidence="1">Belongs to the methyltransferase superfamily. L-isoaspartyl/D-aspartyl protein methyltransferase family.</text>
</comment>
<comment type="caution">
    <text evidence="4">The sequence shown here is derived from an EMBL/GenBank/DDBJ whole genome shotgun (WGS) entry which is preliminary data.</text>
</comment>
<accession>A0ABU0YKF9</accession>
<evidence type="ECO:0000256" key="1">
    <source>
        <dbReference type="ARBA" id="ARBA00005369"/>
    </source>
</evidence>
<dbReference type="Proteomes" id="UP001230156">
    <property type="component" value="Unassembled WGS sequence"/>
</dbReference>
<dbReference type="Pfam" id="PF01135">
    <property type="entry name" value="PCMT"/>
    <property type="match status" value="1"/>
</dbReference>
<evidence type="ECO:0000313" key="4">
    <source>
        <dbReference type="EMBL" id="MDQ7247677.1"/>
    </source>
</evidence>
<evidence type="ECO:0000256" key="2">
    <source>
        <dbReference type="ARBA" id="ARBA00013346"/>
    </source>
</evidence>
<evidence type="ECO:0000313" key="5">
    <source>
        <dbReference type="Proteomes" id="UP001230156"/>
    </source>
</evidence>
<dbReference type="SUPFAM" id="SSF53335">
    <property type="entry name" value="S-adenosyl-L-methionine-dependent methyltransferases"/>
    <property type="match status" value="1"/>
</dbReference>
<gene>
    <name evidence="4" type="ORF">Q8A70_08360</name>
</gene>
<dbReference type="EMBL" id="JAUYVI010000003">
    <property type="protein sequence ID" value="MDQ7247677.1"/>
    <property type="molecule type" value="Genomic_DNA"/>
</dbReference>
<protein>
    <recommendedName>
        <fullName evidence="2">Protein-L-isoaspartate O-methyltransferase</fullName>
    </recommendedName>
    <alternativeName>
        <fullName evidence="3">Protein L-isoaspartyl methyltransferase</fullName>
    </alternativeName>
</protein>
<dbReference type="PANTHER" id="PTHR11579:SF18">
    <property type="entry name" value="PROTEIN-L-ISOASPARTATE O-METHYLTRANSFERASE"/>
    <property type="match status" value="1"/>
</dbReference>
<dbReference type="RefSeq" id="WP_379955112.1">
    <property type="nucleotide sequence ID" value="NZ_JAUYVI010000003.1"/>
</dbReference>